<evidence type="ECO:0000313" key="3">
    <source>
        <dbReference type="Proteomes" id="UP000016933"/>
    </source>
</evidence>
<dbReference type="Proteomes" id="UP000016933">
    <property type="component" value="Unassembled WGS sequence"/>
</dbReference>
<reference evidence="2 3" key="2">
    <citation type="journal article" date="2012" name="PLoS Pathog.">
        <title>Diverse lifestyles and strategies of plant pathogenesis encoded in the genomes of eighteen Dothideomycetes fungi.</title>
        <authorList>
            <person name="Ohm R.A."/>
            <person name="Feau N."/>
            <person name="Henrissat B."/>
            <person name="Schoch C.L."/>
            <person name="Horwitz B.A."/>
            <person name="Barry K.W."/>
            <person name="Condon B.J."/>
            <person name="Copeland A.C."/>
            <person name="Dhillon B."/>
            <person name="Glaser F."/>
            <person name="Hesse C.N."/>
            <person name="Kosti I."/>
            <person name="LaButti K."/>
            <person name="Lindquist E.A."/>
            <person name="Lucas S."/>
            <person name="Salamov A.A."/>
            <person name="Bradshaw R.E."/>
            <person name="Ciuffetti L."/>
            <person name="Hamelin R.C."/>
            <person name="Kema G.H.J."/>
            <person name="Lawrence C."/>
            <person name="Scott J.A."/>
            <person name="Spatafora J.W."/>
            <person name="Turgeon B.G."/>
            <person name="de Wit P.J.G.M."/>
            <person name="Zhong S."/>
            <person name="Goodwin S.B."/>
            <person name="Grigoriev I.V."/>
        </authorList>
    </citation>
    <scope>NUCLEOTIDE SEQUENCE [LARGE SCALE GENOMIC DNA]</scope>
    <source>
        <strain evidence="3">NZE10 / CBS 128990</strain>
    </source>
</reference>
<name>N1PSN9_DOTSN</name>
<dbReference type="EMBL" id="KB446537">
    <property type="protein sequence ID" value="EME46466.1"/>
    <property type="molecule type" value="Genomic_DNA"/>
</dbReference>
<dbReference type="AlphaFoldDB" id="N1PSN9"/>
<protein>
    <submittedName>
        <fullName evidence="2">Uncharacterized protein</fullName>
    </submittedName>
</protein>
<proteinExistence type="predicted"/>
<feature type="compositionally biased region" description="Polar residues" evidence="1">
    <location>
        <begin position="206"/>
        <end position="215"/>
    </location>
</feature>
<evidence type="ECO:0000313" key="2">
    <source>
        <dbReference type="EMBL" id="EME46466.1"/>
    </source>
</evidence>
<accession>N1PSN9</accession>
<keyword evidence="3" id="KW-1185">Reference proteome</keyword>
<reference evidence="3" key="1">
    <citation type="journal article" date="2012" name="PLoS Genet.">
        <title>The genomes of the fungal plant pathogens Cladosporium fulvum and Dothistroma septosporum reveal adaptation to different hosts and lifestyles but also signatures of common ancestry.</title>
        <authorList>
            <person name="de Wit P.J.G.M."/>
            <person name="van der Burgt A."/>
            <person name="Oekmen B."/>
            <person name="Stergiopoulos I."/>
            <person name="Abd-Elsalam K.A."/>
            <person name="Aerts A.L."/>
            <person name="Bahkali A.H."/>
            <person name="Beenen H.G."/>
            <person name="Chettri P."/>
            <person name="Cox M.P."/>
            <person name="Datema E."/>
            <person name="de Vries R.P."/>
            <person name="Dhillon B."/>
            <person name="Ganley A.R."/>
            <person name="Griffiths S.A."/>
            <person name="Guo Y."/>
            <person name="Hamelin R.C."/>
            <person name="Henrissat B."/>
            <person name="Kabir M.S."/>
            <person name="Jashni M.K."/>
            <person name="Kema G."/>
            <person name="Klaubauf S."/>
            <person name="Lapidus A."/>
            <person name="Levasseur A."/>
            <person name="Lindquist E."/>
            <person name="Mehrabi R."/>
            <person name="Ohm R.A."/>
            <person name="Owen T.J."/>
            <person name="Salamov A."/>
            <person name="Schwelm A."/>
            <person name="Schijlen E."/>
            <person name="Sun H."/>
            <person name="van den Burg H.A."/>
            <person name="van Ham R.C.H.J."/>
            <person name="Zhang S."/>
            <person name="Goodwin S.B."/>
            <person name="Grigoriev I.V."/>
            <person name="Collemare J."/>
            <person name="Bradshaw R.E."/>
        </authorList>
    </citation>
    <scope>NUCLEOTIDE SEQUENCE [LARGE SCALE GENOMIC DNA]</scope>
    <source>
        <strain evidence="3">NZE10 / CBS 128990</strain>
    </source>
</reference>
<organism evidence="2 3">
    <name type="scientific">Dothistroma septosporum (strain NZE10 / CBS 128990)</name>
    <name type="common">Red band needle blight fungus</name>
    <name type="synonym">Mycosphaerella pini</name>
    <dbReference type="NCBI Taxonomy" id="675120"/>
    <lineage>
        <taxon>Eukaryota</taxon>
        <taxon>Fungi</taxon>
        <taxon>Dikarya</taxon>
        <taxon>Ascomycota</taxon>
        <taxon>Pezizomycotina</taxon>
        <taxon>Dothideomycetes</taxon>
        <taxon>Dothideomycetidae</taxon>
        <taxon>Mycosphaerellales</taxon>
        <taxon>Mycosphaerellaceae</taxon>
        <taxon>Dothistroma</taxon>
    </lineage>
</organism>
<dbReference type="OrthoDB" id="10650406at2759"/>
<feature type="region of interest" description="Disordered" evidence="1">
    <location>
        <begin position="1"/>
        <end position="21"/>
    </location>
</feature>
<gene>
    <name evidence="2" type="ORF">DOTSEDRAFT_22534</name>
</gene>
<dbReference type="HOGENOM" id="CLU_874433_0_0_1"/>
<feature type="compositionally biased region" description="Acidic residues" evidence="1">
    <location>
        <begin position="190"/>
        <end position="202"/>
    </location>
</feature>
<feature type="compositionally biased region" description="Basic and acidic residues" evidence="1">
    <location>
        <begin position="153"/>
        <end position="163"/>
    </location>
</feature>
<feature type="region of interest" description="Disordered" evidence="1">
    <location>
        <begin position="88"/>
        <end position="282"/>
    </location>
</feature>
<dbReference type="OMA" id="WAIAETT"/>
<sequence length="318" mass="35060">MPARKTAPTTGQLRPGQEERKDVREALRAIVGETLYLRKDALMRASVYAELAHTLARLLREEDNEALDTIGYYVSAAWELLYHAQEAAPDEEEDAPIASAPEERDRSRHTGLAAPAKRGPRKPKKASSPAQDNDDARIAEVMPKKRGRSRKRPSPENKDRPGANDEQTVSTVPPKRKRRGRPGMNLLSPPEDDGAELDDAEDEKPTTSASTQNRGQIPAPKAPQPVTEGAKSTSTARVSGRNKRKANDADEKDAEMTAPPPVRRSKRARNGLVVDGNTAMGGSQVRAPVTWYRARNGQWWEELDATGRPDWAVDEKTV</sequence>
<evidence type="ECO:0000256" key="1">
    <source>
        <dbReference type="SAM" id="MobiDB-lite"/>
    </source>
</evidence>